<dbReference type="RefSeq" id="WP_146945515.1">
    <property type="nucleotide sequence ID" value="NZ_VOQF01000001.1"/>
</dbReference>
<dbReference type="EMBL" id="VOQF01000001">
    <property type="protein sequence ID" value="TXC92655.1"/>
    <property type="molecule type" value="Genomic_DNA"/>
</dbReference>
<organism evidence="3 4">
    <name type="scientific">Metabacillus litoralis</name>
    <dbReference type="NCBI Taxonomy" id="152268"/>
    <lineage>
        <taxon>Bacteria</taxon>
        <taxon>Bacillati</taxon>
        <taxon>Bacillota</taxon>
        <taxon>Bacilli</taxon>
        <taxon>Bacillales</taxon>
        <taxon>Bacillaceae</taxon>
        <taxon>Metabacillus</taxon>
    </lineage>
</organism>
<gene>
    <name evidence="3" type="ORF">FS935_00115</name>
</gene>
<evidence type="ECO:0000313" key="4">
    <source>
        <dbReference type="Proteomes" id="UP000321363"/>
    </source>
</evidence>
<dbReference type="OrthoDB" id="5574284at2"/>
<comment type="similarity">
    <text evidence="1">Belongs to the RelE toxin family.</text>
</comment>
<dbReference type="Pfam" id="PF05016">
    <property type="entry name" value="ParE_toxin"/>
    <property type="match status" value="1"/>
</dbReference>
<keyword evidence="4" id="KW-1185">Reference proteome</keyword>
<dbReference type="Gene3D" id="3.30.2310.20">
    <property type="entry name" value="RelE-like"/>
    <property type="match status" value="1"/>
</dbReference>
<dbReference type="PANTHER" id="PTHR33755">
    <property type="entry name" value="TOXIN PARE1-RELATED"/>
    <property type="match status" value="1"/>
</dbReference>
<dbReference type="AlphaFoldDB" id="A0A5C6W6Y1"/>
<dbReference type="Proteomes" id="UP000321363">
    <property type="component" value="Unassembled WGS sequence"/>
</dbReference>
<protein>
    <submittedName>
        <fullName evidence="3">Type II toxin-antitoxin system RelE/ParE family toxin</fullName>
    </submittedName>
</protein>
<reference evidence="3 4" key="1">
    <citation type="journal article" date="2005" name="Int. J. Syst. Evol. Microbiol.">
        <title>Bacillus litoralis sp. nov., isolated from a tidal flat of the Yellow Sea in Korea.</title>
        <authorList>
            <person name="Yoon J.H."/>
            <person name="Oh T.K."/>
        </authorList>
    </citation>
    <scope>NUCLEOTIDE SEQUENCE [LARGE SCALE GENOMIC DNA]</scope>
    <source>
        <strain evidence="3 4">SW-211</strain>
    </source>
</reference>
<comment type="caution">
    <text evidence="3">The sequence shown here is derived from an EMBL/GenBank/DDBJ whole genome shotgun (WGS) entry which is preliminary data.</text>
</comment>
<sequence length="97" mass="11387">MAELRWAESAVKDLDIICNYIAEDSEDYARMFARSIIDSVETAAVFPYSGRVVPEMNNEMLREKVLTNYRIIYRINNDSIEVVRIIHNARNFRDINQ</sequence>
<evidence type="ECO:0000256" key="2">
    <source>
        <dbReference type="ARBA" id="ARBA00022649"/>
    </source>
</evidence>
<dbReference type="InterPro" id="IPR007712">
    <property type="entry name" value="RelE/ParE_toxin"/>
</dbReference>
<name>A0A5C6W6Y1_9BACI</name>
<dbReference type="InterPro" id="IPR051803">
    <property type="entry name" value="TA_system_RelE-like_toxin"/>
</dbReference>
<keyword evidence="2" id="KW-1277">Toxin-antitoxin system</keyword>
<dbReference type="SUPFAM" id="SSF143011">
    <property type="entry name" value="RelE-like"/>
    <property type="match status" value="1"/>
</dbReference>
<proteinExistence type="inferred from homology"/>
<evidence type="ECO:0000256" key="1">
    <source>
        <dbReference type="ARBA" id="ARBA00006226"/>
    </source>
</evidence>
<dbReference type="InterPro" id="IPR035093">
    <property type="entry name" value="RelE/ParE_toxin_dom_sf"/>
</dbReference>
<evidence type="ECO:0000313" key="3">
    <source>
        <dbReference type="EMBL" id="TXC92655.1"/>
    </source>
</evidence>
<accession>A0A5C6W6Y1</accession>
<dbReference type="PANTHER" id="PTHR33755:SF5">
    <property type="entry name" value="TYPE II TOXIN-ANTITOXIN SYSTEM RELE_PARE FAMILY TOXIN"/>
    <property type="match status" value="1"/>
</dbReference>